<dbReference type="CDD" id="cd03709">
    <property type="entry name" value="lepA_C"/>
    <property type="match status" value="1"/>
</dbReference>
<dbReference type="FunFam" id="2.40.30.10:FF:000015">
    <property type="entry name" value="Translation factor GUF1, mitochondrial"/>
    <property type="match status" value="1"/>
</dbReference>
<dbReference type="InterPro" id="IPR031157">
    <property type="entry name" value="G_TR_CS"/>
</dbReference>
<keyword evidence="14" id="KW-0251">Elongation factor</keyword>
<dbReference type="PROSITE" id="PS51722">
    <property type="entry name" value="G_TR_2"/>
    <property type="match status" value="1"/>
</dbReference>
<dbReference type="CDD" id="cd03699">
    <property type="entry name" value="EF4_II"/>
    <property type="match status" value="1"/>
</dbReference>
<dbReference type="Gene3D" id="3.30.70.2570">
    <property type="entry name" value="Elongation factor 4, C-terminal domain"/>
    <property type="match status" value="1"/>
</dbReference>
<dbReference type="SMART" id="SM00838">
    <property type="entry name" value="EFG_C"/>
    <property type="match status" value="1"/>
</dbReference>
<dbReference type="Gene3D" id="3.40.50.300">
    <property type="entry name" value="P-loop containing nucleotide triphosphate hydrolases"/>
    <property type="match status" value="1"/>
</dbReference>
<dbReference type="HAMAP" id="MF_00071">
    <property type="entry name" value="LepA"/>
    <property type="match status" value="1"/>
</dbReference>
<dbReference type="CDD" id="cd01890">
    <property type="entry name" value="LepA"/>
    <property type="match status" value="1"/>
</dbReference>
<feature type="binding site" evidence="12">
    <location>
        <begin position="14"/>
        <end position="19"/>
    </location>
    <ligand>
        <name>GTP</name>
        <dbReference type="ChEBI" id="CHEBI:37565"/>
    </ligand>
</feature>
<evidence type="ECO:0000256" key="11">
    <source>
        <dbReference type="ARBA" id="ARBA00066744"/>
    </source>
</evidence>
<keyword evidence="7 12" id="KW-0472">Membrane</keyword>
<gene>
    <name evidence="12" type="primary">lepA</name>
    <name evidence="14" type="ORF">VE96_C0022G0005</name>
</gene>
<evidence type="ECO:0000256" key="3">
    <source>
        <dbReference type="ARBA" id="ARBA00022741"/>
    </source>
</evidence>
<dbReference type="EC" id="3.6.5.n1" evidence="11 12"/>
<dbReference type="FunFam" id="3.30.70.240:FF:000007">
    <property type="entry name" value="Translation factor GUF1, mitochondrial"/>
    <property type="match status" value="1"/>
</dbReference>
<dbReference type="PRINTS" id="PR00315">
    <property type="entry name" value="ELONGATNFCT"/>
</dbReference>
<dbReference type="AlphaFoldDB" id="A0A0G1HZS3"/>
<dbReference type="Proteomes" id="UP000034752">
    <property type="component" value="Unassembled WGS sequence"/>
</dbReference>
<dbReference type="Gene3D" id="2.40.30.10">
    <property type="entry name" value="Translation factors"/>
    <property type="match status" value="1"/>
</dbReference>
<comment type="caution">
    <text evidence="14">The sequence shown here is derived from an EMBL/GenBank/DDBJ whole genome shotgun (WGS) entry which is preliminary data.</text>
</comment>
<dbReference type="GO" id="GO:0003746">
    <property type="term" value="F:translation elongation factor activity"/>
    <property type="evidence" value="ECO:0007669"/>
    <property type="project" value="UniProtKB-UniRule"/>
</dbReference>
<dbReference type="EMBL" id="LCIJ01000022">
    <property type="protein sequence ID" value="KKT52073.1"/>
    <property type="molecule type" value="Genomic_DNA"/>
</dbReference>
<evidence type="ECO:0000256" key="9">
    <source>
        <dbReference type="ARBA" id="ARBA00057626"/>
    </source>
</evidence>
<dbReference type="PANTHER" id="PTHR43512">
    <property type="entry name" value="TRANSLATION FACTOR GUF1-RELATED"/>
    <property type="match status" value="1"/>
</dbReference>
<reference evidence="14 15" key="1">
    <citation type="journal article" date="2015" name="Nature">
        <title>rRNA introns, odd ribosomes, and small enigmatic genomes across a large radiation of phyla.</title>
        <authorList>
            <person name="Brown C.T."/>
            <person name="Hug L.A."/>
            <person name="Thomas B.C."/>
            <person name="Sharon I."/>
            <person name="Castelle C.J."/>
            <person name="Singh A."/>
            <person name="Wilkins M.J."/>
            <person name="Williams K.H."/>
            <person name="Banfield J.F."/>
        </authorList>
    </citation>
    <scope>NUCLEOTIDE SEQUENCE [LARGE SCALE GENOMIC DNA]</scope>
</reference>
<keyword evidence="4 12" id="KW-0378">Hydrolase</keyword>
<protein>
    <recommendedName>
        <fullName evidence="11 12">Elongation factor 4</fullName>
        <shortName evidence="12">EF-4</shortName>
        <ecNumber evidence="11 12">3.6.5.n1</ecNumber>
    </recommendedName>
    <alternativeName>
        <fullName evidence="12">Ribosomal back-translocase LepA</fullName>
    </alternativeName>
</protein>
<dbReference type="Pfam" id="PF00009">
    <property type="entry name" value="GTP_EFTU"/>
    <property type="match status" value="1"/>
</dbReference>
<evidence type="ECO:0000256" key="6">
    <source>
        <dbReference type="ARBA" id="ARBA00023134"/>
    </source>
</evidence>
<dbReference type="PANTHER" id="PTHR43512:SF4">
    <property type="entry name" value="TRANSLATION FACTOR GUF1 HOMOLOG, CHLOROPLASTIC"/>
    <property type="match status" value="1"/>
</dbReference>
<keyword evidence="3 12" id="KW-0547">Nucleotide-binding</keyword>
<evidence type="ECO:0000256" key="2">
    <source>
        <dbReference type="ARBA" id="ARBA00022475"/>
    </source>
</evidence>
<keyword evidence="5 12" id="KW-0648">Protein biosynthesis</keyword>
<name>A0A0G1HZS3_UNCK3</name>
<dbReference type="InterPro" id="IPR000795">
    <property type="entry name" value="T_Tr_GTP-bd_dom"/>
</dbReference>
<keyword evidence="6 12" id="KW-0342">GTP-binding</keyword>
<dbReference type="InterPro" id="IPR005225">
    <property type="entry name" value="Small_GTP-bd"/>
</dbReference>
<dbReference type="FunFam" id="3.40.50.300:FF:000078">
    <property type="entry name" value="Elongation factor 4"/>
    <property type="match status" value="1"/>
</dbReference>
<accession>A0A0G1HZS3</accession>
<dbReference type="Gene3D" id="3.30.70.870">
    <property type="entry name" value="Elongation Factor G (Translational Gtpase), domain 3"/>
    <property type="match status" value="1"/>
</dbReference>
<dbReference type="GO" id="GO:0043022">
    <property type="term" value="F:ribosome binding"/>
    <property type="evidence" value="ECO:0007669"/>
    <property type="project" value="UniProtKB-UniRule"/>
</dbReference>
<evidence type="ECO:0000256" key="8">
    <source>
        <dbReference type="ARBA" id="ARBA00050293"/>
    </source>
</evidence>
<dbReference type="InterPro" id="IPR013842">
    <property type="entry name" value="LepA_CTD"/>
</dbReference>
<proteinExistence type="inferred from homology"/>
<evidence type="ECO:0000259" key="13">
    <source>
        <dbReference type="PROSITE" id="PS51722"/>
    </source>
</evidence>
<keyword evidence="2 12" id="KW-1003">Cell membrane</keyword>
<evidence type="ECO:0000313" key="14">
    <source>
        <dbReference type="EMBL" id="KKT52073.1"/>
    </source>
</evidence>
<evidence type="ECO:0000256" key="5">
    <source>
        <dbReference type="ARBA" id="ARBA00022917"/>
    </source>
</evidence>
<dbReference type="InterPro" id="IPR027417">
    <property type="entry name" value="P-loop_NTPase"/>
</dbReference>
<dbReference type="Pfam" id="PF06421">
    <property type="entry name" value="LepA_C"/>
    <property type="match status" value="1"/>
</dbReference>
<dbReference type="NCBIfam" id="TIGR00231">
    <property type="entry name" value="small_GTP"/>
    <property type="match status" value="1"/>
</dbReference>
<dbReference type="InterPro" id="IPR038363">
    <property type="entry name" value="LepA_C_sf"/>
</dbReference>
<organism evidence="14 15">
    <name type="scientific">candidate division Kazan bacterium GW2011_GWA1_44_22</name>
    <dbReference type="NCBI Taxonomy" id="1620410"/>
    <lineage>
        <taxon>Bacteria</taxon>
        <taxon>Bacteria division Kazan-3B-28</taxon>
    </lineage>
</organism>
<dbReference type="InterPro" id="IPR006297">
    <property type="entry name" value="EF-4"/>
</dbReference>
<evidence type="ECO:0000256" key="10">
    <source>
        <dbReference type="ARBA" id="ARBA00061052"/>
    </source>
</evidence>
<comment type="subcellular location">
    <subcellularLocation>
        <location evidence="12">Cell membrane</location>
        <topology evidence="12">Peripheral membrane protein</topology>
        <orientation evidence="12">Cytoplasmic side</orientation>
    </subcellularLocation>
</comment>
<dbReference type="FunFam" id="3.30.70.2570:FF:000001">
    <property type="entry name" value="Translation factor GUF1, mitochondrial"/>
    <property type="match status" value="1"/>
</dbReference>
<dbReference type="PROSITE" id="PS00301">
    <property type="entry name" value="G_TR_1"/>
    <property type="match status" value="1"/>
</dbReference>
<dbReference type="InterPro" id="IPR035654">
    <property type="entry name" value="LepA_IV"/>
</dbReference>
<dbReference type="NCBIfam" id="TIGR01393">
    <property type="entry name" value="lepA"/>
    <property type="match status" value="1"/>
</dbReference>
<dbReference type="InterPro" id="IPR035647">
    <property type="entry name" value="EFG_III/V"/>
</dbReference>
<evidence type="ECO:0000313" key="15">
    <source>
        <dbReference type="Proteomes" id="UP000034752"/>
    </source>
</evidence>
<dbReference type="GO" id="GO:0003924">
    <property type="term" value="F:GTPase activity"/>
    <property type="evidence" value="ECO:0007669"/>
    <property type="project" value="UniProtKB-UniRule"/>
</dbReference>
<dbReference type="PATRIC" id="fig|1620410.3.peg.320"/>
<dbReference type="SUPFAM" id="SSF52540">
    <property type="entry name" value="P-loop containing nucleoside triphosphate hydrolases"/>
    <property type="match status" value="1"/>
</dbReference>
<dbReference type="InterPro" id="IPR000640">
    <property type="entry name" value="EFG_V-like"/>
</dbReference>
<evidence type="ECO:0000256" key="12">
    <source>
        <dbReference type="HAMAP-Rule" id="MF_00071"/>
    </source>
</evidence>
<evidence type="ECO:0000256" key="1">
    <source>
        <dbReference type="ARBA" id="ARBA00005454"/>
    </source>
</evidence>
<sequence>MNKIRNFCIIAHIDHGKSTLADRLLEITGTIEKRKMKEQLLDTMDLERERGITIKLQPVRMNYKGYELNLIDTPGHVDFSYEVSRSLAAVEGAILLVDATQGVEAQTLANLYLAKELNLKIIPAVNKIDLPGANVEQTKRELANILGVEISDVIGVSGKTGENVALLLDQVIAEVPAPTGNEKGNLRALVFDSVFDKYKGVIAYVRVVDGQIKAEEIIKLMAANATSEVLEVGIFIPQLQKTNQLNTGEIGYIATGLREVSKVGVGDTITKMNNGEKMEPLPGYKKVMPFVYAGIFTANNADYPKLRDALGKLSLSDAALVYEPENSPALGFGFRCGFLGLLHLDIVQERLEREFGINLVATTPSVNYELTFANGDKKIINNPTELPEVNRFTTIAEPWIKLEVLTPSKFMGGIMQLLQDRRGAQQDIKHFDNDKVLLIYEIPLSSIVIDFYDALKSTSSGYASMNYEFLSFHEADLVRLDILVGGNLVDVLSVIVHRSQAAGMGKKLVAKLKELIPRQNFEVTLQAALGSKIIAREDIPPLRKDVLAKLYGGDRTRKDKLLEKQKKGKKRMKKVGKVEIPQEAFLKLLS</sequence>
<comment type="similarity">
    <text evidence="1 12">Belongs to the TRAFAC class translation factor GTPase superfamily. Classic translation factor GTPase family. LepA subfamily.</text>
</comment>
<evidence type="ECO:0000256" key="4">
    <source>
        <dbReference type="ARBA" id="ARBA00022801"/>
    </source>
</evidence>
<comment type="similarity">
    <text evidence="10">Belongs to the GTP-binding elongation factor family. LepA subfamily.</text>
</comment>
<comment type="function">
    <text evidence="9 12">Required for accurate and efficient protein synthesis under certain stress conditions. May act as a fidelity factor of the translation reaction, by catalyzing a one-codon backward translocation of tRNAs on improperly translocated ribosomes. Back-translocation proceeds from a post-translocation (POST) complex to a pre-translocation (PRE) complex, thus giving elongation factor G a second chance to translocate the tRNAs correctly. Binds to ribosomes in a GTP-dependent manner.</text>
</comment>
<dbReference type="FunFam" id="3.30.70.870:FF:000004">
    <property type="entry name" value="Translation factor GUF1, mitochondrial"/>
    <property type="match status" value="1"/>
</dbReference>
<feature type="domain" description="Tr-type G" evidence="13">
    <location>
        <begin position="2"/>
        <end position="179"/>
    </location>
</feature>
<dbReference type="Pfam" id="PF00679">
    <property type="entry name" value="EFG_C"/>
    <property type="match status" value="1"/>
</dbReference>
<dbReference type="CDD" id="cd16260">
    <property type="entry name" value="EF4_III"/>
    <property type="match status" value="1"/>
</dbReference>
<comment type="catalytic activity">
    <reaction evidence="8 12">
        <text>GTP + H2O = GDP + phosphate + H(+)</text>
        <dbReference type="Rhea" id="RHEA:19669"/>
        <dbReference type="ChEBI" id="CHEBI:15377"/>
        <dbReference type="ChEBI" id="CHEBI:15378"/>
        <dbReference type="ChEBI" id="CHEBI:37565"/>
        <dbReference type="ChEBI" id="CHEBI:43474"/>
        <dbReference type="ChEBI" id="CHEBI:58189"/>
        <dbReference type="EC" id="3.6.5.n1"/>
    </reaction>
</comment>
<dbReference type="Gene3D" id="3.30.70.240">
    <property type="match status" value="1"/>
</dbReference>
<dbReference type="SUPFAM" id="SSF54980">
    <property type="entry name" value="EF-G C-terminal domain-like"/>
    <property type="match status" value="2"/>
</dbReference>
<dbReference type="GO" id="GO:0005886">
    <property type="term" value="C:plasma membrane"/>
    <property type="evidence" value="ECO:0007669"/>
    <property type="project" value="UniProtKB-SubCell"/>
</dbReference>
<evidence type="ECO:0000256" key="7">
    <source>
        <dbReference type="ARBA" id="ARBA00023136"/>
    </source>
</evidence>
<feature type="binding site" evidence="12">
    <location>
        <begin position="126"/>
        <end position="129"/>
    </location>
    <ligand>
        <name>GTP</name>
        <dbReference type="ChEBI" id="CHEBI:37565"/>
    </ligand>
</feature>
<dbReference type="GO" id="GO:0005525">
    <property type="term" value="F:GTP binding"/>
    <property type="evidence" value="ECO:0007669"/>
    <property type="project" value="UniProtKB-UniRule"/>
</dbReference>
<dbReference type="GO" id="GO:0045727">
    <property type="term" value="P:positive regulation of translation"/>
    <property type="evidence" value="ECO:0007669"/>
    <property type="project" value="UniProtKB-UniRule"/>
</dbReference>